<proteinExistence type="inferred from homology"/>
<dbReference type="PANTHER" id="PTHR30086:SF14">
    <property type="entry name" value="HOMOSERINE_HOMOSERINE LACTONE EFFLUX PROTEIN"/>
    <property type="match status" value="1"/>
</dbReference>
<dbReference type="AlphaFoldDB" id="A0A0K0Y6F4"/>
<protein>
    <submittedName>
        <fullName evidence="7">Homoserine/homoserine lactone efflux protein</fullName>
    </submittedName>
</protein>
<keyword evidence="6" id="KW-0472">Membrane</keyword>
<dbReference type="GO" id="GO:0005886">
    <property type="term" value="C:plasma membrane"/>
    <property type="evidence" value="ECO:0007669"/>
    <property type="project" value="UniProtKB-SubCell"/>
</dbReference>
<dbReference type="STRING" id="1458307.OSB_20100"/>
<dbReference type="Pfam" id="PF01810">
    <property type="entry name" value="LysE"/>
    <property type="match status" value="1"/>
</dbReference>
<dbReference type="RefSeq" id="WP_049834846.1">
    <property type="nucleotide sequence ID" value="NZ_CP012160.1"/>
</dbReference>
<evidence type="ECO:0000256" key="2">
    <source>
        <dbReference type="ARBA" id="ARBA00007928"/>
    </source>
</evidence>
<keyword evidence="3" id="KW-1003">Cell membrane</keyword>
<comment type="similarity">
    <text evidence="2">Belongs to the Rht family.</text>
</comment>
<evidence type="ECO:0000256" key="3">
    <source>
        <dbReference type="ARBA" id="ARBA00022475"/>
    </source>
</evidence>
<name>A0A0K0Y6F4_9RHOB</name>
<dbReference type="InterPro" id="IPR001123">
    <property type="entry name" value="LeuE-type"/>
</dbReference>
<dbReference type="Proteomes" id="UP000067444">
    <property type="component" value="Chromosome"/>
</dbReference>
<reference evidence="7 8" key="1">
    <citation type="journal article" date="2015" name="Genome Announc.">
        <title>Closed Genome Sequence of Octadecabacter temperatus SB1, the First Mesophilic Species of the Genus Octadecabacter.</title>
        <authorList>
            <person name="Voget S."/>
            <person name="Billerbeck S."/>
            <person name="Simon M."/>
            <person name="Daniel R."/>
        </authorList>
    </citation>
    <scope>NUCLEOTIDE SEQUENCE [LARGE SCALE GENOMIC DNA]</scope>
    <source>
        <strain evidence="7 8">SB1</strain>
    </source>
</reference>
<dbReference type="PATRIC" id="fig|1458307.3.peg.2025"/>
<keyword evidence="5" id="KW-1133">Transmembrane helix</keyword>
<dbReference type="PIRSF" id="PIRSF006324">
    <property type="entry name" value="LeuE"/>
    <property type="match status" value="1"/>
</dbReference>
<evidence type="ECO:0000313" key="7">
    <source>
        <dbReference type="EMBL" id="AKS46549.1"/>
    </source>
</evidence>
<evidence type="ECO:0000256" key="6">
    <source>
        <dbReference type="ARBA" id="ARBA00023136"/>
    </source>
</evidence>
<sequence length="206" mass="21535">MAFETFTLFFITTVLVVLAPGAAAVAAASQGASNGALKSIAGAAGIASANVVYFALSATGIAALIVASHTVFSIIKWVGVAYLIYLGLMALLSKSGGLVVKSGKPRTVYSLYLQGFIIEFANPKALLYFAAILPLFIDVDRPLIWQLLIMGGVTLCIDLAIYAAYGLLGDRLTRGTMPGWIIATVNKTAGTALLYAGYKMSRITAS</sequence>
<dbReference type="GO" id="GO:0042970">
    <property type="term" value="F:homoserine transmembrane transporter activity"/>
    <property type="evidence" value="ECO:0007669"/>
    <property type="project" value="TreeGrafter"/>
</dbReference>
<keyword evidence="8" id="KW-1185">Reference proteome</keyword>
<accession>A0A0K0Y6F4</accession>
<gene>
    <name evidence="7" type="primary">rhtB_2</name>
    <name evidence="7" type="ORF">OSB_20100</name>
</gene>
<evidence type="ECO:0000256" key="5">
    <source>
        <dbReference type="ARBA" id="ARBA00022989"/>
    </source>
</evidence>
<dbReference type="PANTHER" id="PTHR30086">
    <property type="entry name" value="ARGININE EXPORTER PROTEIN ARGO"/>
    <property type="match status" value="1"/>
</dbReference>
<dbReference type="KEGG" id="otm:OSB_20100"/>
<dbReference type="OrthoDB" id="9804822at2"/>
<comment type="subcellular location">
    <subcellularLocation>
        <location evidence="1">Cell membrane</location>
        <topology evidence="1">Multi-pass membrane protein</topology>
    </subcellularLocation>
</comment>
<organism evidence="7 8">
    <name type="scientific">Octadecabacter temperatus</name>
    <dbReference type="NCBI Taxonomy" id="1458307"/>
    <lineage>
        <taxon>Bacteria</taxon>
        <taxon>Pseudomonadati</taxon>
        <taxon>Pseudomonadota</taxon>
        <taxon>Alphaproteobacteria</taxon>
        <taxon>Rhodobacterales</taxon>
        <taxon>Roseobacteraceae</taxon>
        <taxon>Octadecabacter</taxon>
    </lineage>
</organism>
<evidence type="ECO:0000256" key="1">
    <source>
        <dbReference type="ARBA" id="ARBA00004651"/>
    </source>
</evidence>
<evidence type="ECO:0000313" key="8">
    <source>
        <dbReference type="Proteomes" id="UP000067444"/>
    </source>
</evidence>
<evidence type="ECO:0000256" key="4">
    <source>
        <dbReference type="ARBA" id="ARBA00022692"/>
    </source>
</evidence>
<dbReference type="EMBL" id="CP012160">
    <property type="protein sequence ID" value="AKS46549.1"/>
    <property type="molecule type" value="Genomic_DNA"/>
</dbReference>
<keyword evidence="4" id="KW-0812">Transmembrane</keyword>